<dbReference type="FunFam" id="3.30.1050.10:FF:000001">
    <property type="entry name" value="Putative Non-specific lipid-transfer protein"/>
    <property type="match status" value="1"/>
</dbReference>
<dbReference type="SUPFAM" id="SSF55718">
    <property type="entry name" value="SCP-like"/>
    <property type="match status" value="1"/>
</dbReference>
<feature type="domain" description="SCP2" evidence="1">
    <location>
        <begin position="117"/>
        <end position="217"/>
    </location>
</feature>
<dbReference type="EMBL" id="KV442078">
    <property type="protein sequence ID" value="OAQ25470.1"/>
    <property type="molecule type" value="Genomic_DNA"/>
</dbReference>
<dbReference type="PANTHER" id="PTHR10094">
    <property type="entry name" value="STEROL CARRIER PROTEIN 2 SCP-2 FAMILY PROTEIN"/>
    <property type="match status" value="1"/>
</dbReference>
<dbReference type="Pfam" id="PF02036">
    <property type="entry name" value="SCP2"/>
    <property type="match status" value="1"/>
</dbReference>
<keyword evidence="3" id="KW-1185">Reference proteome</keyword>
<evidence type="ECO:0000313" key="2">
    <source>
        <dbReference type="EMBL" id="OAQ25470.1"/>
    </source>
</evidence>
<dbReference type="InterPro" id="IPR003033">
    <property type="entry name" value="SCP2_sterol-bd_dom"/>
</dbReference>
<dbReference type="GO" id="GO:0005829">
    <property type="term" value="C:cytosol"/>
    <property type="evidence" value="ECO:0007669"/>
    <property type="project" value="TreeGrafter"/>
</dbReference>
<dbReference type="STRING" id="1314771.A0A197JJY2"/>
<dbReference type="AlphaFoldDB" id="A0A197JJY2"/>
<dbReference type="PANTHER" id="PTHR10094:SF25">
    <property type="entry name" value="SCP2 STEROL-BINDING DOMAIN-CONTAINING PROTEIN 1"/>
    <property type="match status" value="1"/>
</dbReference>
<name>A0A197JJY2_9FUNG</name>
<gene>
    <name evidence="2" type="ORF">K457DRAFT_23092</name>
</gene>
<dbReference type="Gene3D" id="3.30.1050.10">
    <property type="entry name" value="SCP2 sterol-binding domain"/>
    <property type="match status" value="1"/>
</dbReference>
<accession>A0A197JJY2</accession>
<protein>
    <submittedName>
        <fullName evidence="2">Sterol-binding-like protein</fullName>
    </submittedName>
</protein>
<organism evidence="2 3">
    <name type="scientific">Linnemannia elongata AG-77</name>
    <dbReference type="NCBI Taxonomy" id="1314771"/>
    <lineage>
        <taxon>Eukaryota</taxon>
        <taxon>Fungi</taxon>
        <taxon>Fungi incertae sedis</taxon>
        <taxon>Mucoromycota</taxon>
        <taxon>Mortierellomycotina</taxon>
        <taxon>Mortierellomycetes</taxon>
        <taxon>Mortierellales</taxon>
        <taxon>Mortierellaceae</taxon>
        <taxon>Linnemannia</taxon>
    </lineage>
</organism>
<reference evidence="2 3" key="1">
    <citation type="submission" date="2016-05" db="EMBL/GenBank/DDBJ databases">
        <title>Genome sequencing reveals origins of a unique bacterial endosymbiosis in the earliest lineages of terrestrial Fungi.</title>
        <authorList>
            <consortium name="DOE Joint Genome Institute"/>
            <person name="Uehling J."/>
            <person name="Gryganskyi A."/>
            <person name="Hameed K."/>
            <person name="Tschaplinski T."/>
            <person name="Misztal P."/>
            <person name="Wu S."/>
            <person name="Desiro A."/>
            <person name="Vande Pol N."/>
            <person name="Du Z.-Y."/>
            <person name="Zienkiewicz A."/>
            <person name="Zienkiewicz K."/>
            <person name="Morin E."/>
            <person name="Tisserant E."/>
            <person name="Splivallo R."/>
            <person name="Hainaut M."/>
            <person name="Henrissat B."/>
            <person name="Ohm R."/>
            <person name="Kuo A."/>
            <person name="Yan J."/>
            <person name="Lipzen A."/>
            <person name="Nolan M."/>
            <person name="Labutti K."/>
            <person name="Barry K."/>
            <person name="Goldstein A."/>
            <person name="Labbe J."/>
            <person name="Schadt C."/>
            <person name="Tuskan G."/>
            <person name="Grigoriev I."/>
            <person name="Martin F."/>
            <person name="Vilgalys R."/>
            <person name="Bonito G."/>
        </authorList>
    </citation>
    <scope>NUCLEOTIDE SEQUENCE [LARGE SCALE GENOMIC DNA]</scope>
    <source>
        <strain evidence="2 3">AG-77</strain>
    </source>
</reference>
<evidence type="ECO:0000313" key="3">
    <source>
        <dbReference type="Proteomes" id="UP000078512"/>
    </source>
</evidence>
<sequence length="230" mass="25081">MDSYFYPSARATVFVVVYRSNLSLLTLKVGWMDSGDWIWCAITITDHHNTQDSNSSSTEPSIEAIILPQAKKDSRLGQRTSTTVKEQLAFTATTATITLAVDGFKSSALLTQIDEHLKGLSDAERAEQVKKVKGIFQFNVKNNAGQTATWTFDLKTGNGEMHKGVVAGKKPDITIDLKDDDFVALAEGKANGQKLFMSGKIKVKGAIMMATKLDSVLNAAKEKTGFKAKL</sequence>
<dbReference type="InterPro" id="IPR036527">
    <property type="entry name" value="SCP2_sterol-bd_dom_sf"/>
</dbReference>
<dbReference type="Proteomes" id="UP000078512">
    <property type="component" value="Unassembled WGS sequence"/>
</dbReference>
<evidence type="ECO:0000259" key="1">
    <source>
        <dbReference type="Pfam" id="PF02036"/>
    </source>
</evidence>
<proteinExistence type="predicted"/>
<dbReference type="OrthoDB" id="10265837at2759"/>